<feature type="binding site" evidence="8">
    <location>
        <begin position="23"/>
        <end position="25"/>
    </location>
    <ligand>
        <name>substrate</name>
    </ligand>
</feature>
<keyword evidence="6 8" id="KW-0411">Iron-sulfur</keyword>
<feature type="binding site" evidence="8">
    <location>
        <position position="42"/>
    </location>
    <ligand>
        <name>[4Fe-4S] cluster</name>
        <dbReference type="ChEBI" id="CHEBI:49883"/>
        <note>4Fe-4S-S-AdoMet</note>
    </ligand>
</feature>
<keyword evidence="1 8" id="KW-0004">4Fe-4S</keyword>
<comment type="cofactor">
    <cofactor evidence="8">
        <name>S-adenosyl-L-methionine</name>
        <dbReference type="ChEBI" id="CHEBI:59789"/>
    </cofactor>
    <text evidence="8">Binds 1 S-adenosyl-L-methionine per subunit.</text>
</comment>
<keyword evidence="7 8" id="KW-0456">Lyase</keyword>
<evidence type="ECO:0000256" key="3">
    <source>
        <dbReference type="ARBA" id="ARBA00022723"/>
    </source>
</evidence>
<dbReference type="InterPro" id="IPR007197">
    <property type="entry name" value="rSAM"/>
</dbReference>
<dbReference type="InterPro" id="IPR024924">
    <property type="entry name" value="7-CO-7-deazaguanine_synth-like"/>
</dbReference>
<keyword evidence="2 8" id="KW-0949">S-adenosyl-L-methionine</keyword>
<reference evidence="10" key="1">
    <citation type="journal article" date="2014" name="Genome Biol. Evol.">
        <title>Pangenome evidence for extensive interdomain horizontal transfer affecting lineage core and shell genes in uncultured planktonic thaumarchaeota and euryarchaeota.</title>
        <authorList>
            <person name="Deschamps P."/>
            <person name="Zivanovic Y."/>
            <person name="Moreira D."/>
            <person name="Rodriguez-Valera F."/>
            <person name="Lopez-Garcia P."/>
        </authorList>
    </citation>
    <scope>NUCLEOTIDE SEQUENCE</scope>
</reference>
<dbReference type="PANTHER" id="PTHR42836:SF1">
    <property type="entry name" value="7-CARBOXY-7-DEAZAGUANINE SYNTHASE"/>
    <property type="match status" value="1"/>
</dbReference>
<keyword evidence="5 8" id="KW-0408">Iron</keyword>
<feature type="binding site" evidence="8">
    <location>
        <position position="38"/>
    </location>
    <ligand>
        <name>substrate</name>
    </ligand>
</feature>
<dbReference type="PIRSF" id="PIRSF000370">
    <property type="entry name" value="QueE"/>
    <property type="match status" value="1"/>
</dbReference>
<evidence type="ECO:0000256" key="7">
    <source>
        <dbReference type="ARBA" id="ARBA00023239"/>
    </source>
</evidence>
<evidence type="ECO:0000256" key="4">
    <source>
        <dbReference type="ARBA" id="ARBA00022842"/>
    </source>
</evidence>
<dbReference type="CDD" id="cd01335">
    <property type="entry name" value="Radical_SAM"/>
    <property type="match status" value="1"/>
</dbReference>
<dbReference type="SUPFAM" id="SSF102114">
    <property type="entry name" value="Radical SAM enzymes"/>
    <property type="match status" value="1"/>
</dbReference>
<sequence>MTVLHTVSDMEQVFPIVEIFHSVQGEGHHTGTSSVFIRFGRCNLRCPWCDTEFDEWEDMTLGQVIDEVSKFDCDRIILTGGEPALQDLPTLCGALGTLGYHISIETNGTVAIPENIVDWICVSPKDQEYPEVAIRQRVGDELKVVYTGQDLSMYDSLIDGFDHLYLQPCYDESKGVEWNGLNFHETFELVRSRPEWRLSLQTHKWMCVL</sequence>
<evidence type="ECO:0000256" key="5">
    <source>
        <dbReference type="ARBA" id="ARBA00023004"/>
    </source>
</evidence>
<evidence type="ECO:0000256" key="6">
    <source>
        <dbReference type="ARBA" id="ARBA00023014"/>
    </source>
</evidence>
<comment type="function">
    <text evidence="8">Catalyzes the complex heterocyclic radical-mediated conversion of 6-carboxy-5,6,7,8-tetrahydropterin (CPH4) to 7-carboxy-7-deazaguanine (CDG), a step common to the biosynthetic pathways of all 7-deazapurine-containing compounds.</text>
</comment>
<evidence type="ECO:0000259" key="9">
    <source>
        <dbReference type="PROSITE" id="PS51918"/>
    </source>
</evidence>
<comment type="similarity">
    <text evidence="8">Belongs to the radical SAM superfamily. 7-carboxy-7-deazaguanine synthase family.</text>
</comment>
<gene>
    <name evidence="8" type="primary">queE</name>
</gene>
<feature type="binding site" evidence="8">
    <location>
        <position position="51"/>
    </location>
    <ligand>
        <name>Mg(2+)</name>
        <dbReference type="ChEBI" id="CHEBI:18420"/>
    </ligand>
</feature>
<dbReference type="InterPro" id="IPR058240">
    <property type="entry name" value="rSAM_sf"/>
</dbReference>
<feature type="binding site" evidence="8">
    <location>
        <position position="79"/>
    </location>
    <ligand>
        <name>substrate</name>
    </ligand>
</feature>
<dbReference type="PROSITE" id="PS51918">
    <property type="entry name" value="RADICAL_SAM"/>
    <property type="match status" value="1"/>
</dbReference>
<dbReference type="SFLD" id="SFLDS00029">
    <property type="entry name" value="Radical_SAM"/>
    <property type="match status" value="1"/>
</dbReference>
<dbReference type="GO" id="GO:1904047">
    <property type="term" value="F:S-adenosyl-L-methionine binding"/>
    <property type="evidence" value="ECO:0007669"/>
    <property type="project" value="UniProtKB-UniRule"/>
</dbReference>
<protein>
    <recommendedName>
        <fullName evidence="8">7-carboxy-7-deazaguanine synthase</fullName>
        <shortName evidence="8">CDG synthase</shortName>
        <ecNumber evidence="8">4.3.99.3</ecNumber>
    </recommendedName>
    <alternativeName>
        <fullName evidence="8">Archaeosine biosynthesis protein QueE</fullName>
    </alternativeName>
</protein>
<feature type="binding site" evidence="8">
    <location>
        <position position="81"/>
    </location>
    <ligand>
        <name>S-adenosyl-L-methionine</name>
        <dbReference type="ChEBI" id="CHEBI:59789"/>
    </ligand>
</feature>
<dbReference type="Pfam" id="PF04055">
    <property type="entry name" value="Radical_SAM"/>
    <property type="match status" value="1"/>
</dbReference>
<comment type="subunit">
    <text evidence="8">Homodimer.</text>
</comment>
<comment type="pathway">
    <text evidence="8">Purine metabolism; 7-cyano-7-deazaguanine biosynthesis.</text>
</comment>
<evidence type="ECO:0000256" key="8">
    <source>
        <dbReference type="HAMAP-Rule" id="MF_00917"/>
    </source>
</evidence>
<feature type="binding site" evidence="8">
    <location>
        <position position="49"/>
    </location>
    <ligand>
        <name>[4Fe-4S] cluster</name>
        <dbReference type="ChEBI" id="CHEBI:49883"/>
        <note>4Fe-4S-S-AdoMet</note>
    </ligand>
</feature>
<comment type="cofactor">
    <cofactor evidence="8">
        <name>[4Fe-4S] cluster</name>
        <dbReference type="ChEBI" id="CHEBI:49883"/>
    </cofactor>
    <text evidence="8">Binds 1 [4Fe-4S] cluster. The cluster is coordinated with 3 cysteines and an exchangeable S-adenosyl-L-methionine.</text>
</comment>
<accession>A0A075FR15</accession>
<keyword evidence="4 8" id="KW-0460">Magnesium</keyword>
<comment type="caution">
    <text evidence="8">Lacks conserved residue(s) required for the propagation of feature annotation.</text>
</comment>
<dbReference type="AlphaFoldDB" id="A0A075FR15"/>
<comment type="cofactor">
    <cofactor evidence="8">
        <name>Mg(2+)</name>
        <dbReference type="ChEBI" id="CHEBI:18420"/>
    </cofactor>
</comment>
<dbReference type="EC" id="4.3.99.3" evidence="8"/>
<dbReference type="EMBL" id="KF900414">
    <property type="protein sequence ID" value="AIE94110.1"/>
    <property type="molecule type" value="Genomic_DNA"/>
</dbReference>
<proteinExistence type="inferred from homology"/>
<feature type="binding site" evidence="8">
    <location>
        <begin position="48"/>
        <end position="50"/>
    </location>
    <ligand>
        <name>S-adenosyl-L-methionine</name>
        <dbReference type="ChEBI" id="CHEBI:59789"/>
    </ligand>
</feature>
<keyword evidence="3 8" id="KW-0479">Metal-binding</keyword>
<dbReference type="GO" id="GO:0016840">
    <property type="term" value="F:carbon-nitrogen lyase activity"/>
    <property type="evidence" value="ECO:0007669"/>
    <property type="project" value="UniProtKB-UniRule"/>
</dbReference>
<comment type="catalytic activity">
    <reaction evidence="8">
        <text>6-carboxy-5,6,7,8-tetrahydropterin + H(+) = 7-carboxy-7-carbaguanine + NH4(+)</text>
        <dbReference type="Rhea" id="RHEA:27974"/>
        <dbReference type="ChEBI" id="CHEBI:15378"/>
        <dbReference type="ChEBI" id="CHEBI:28938"/>
        <dbReference type="ChEBI" id="CHEBI:61032"/>
        <dbReference type="ChEBI" id="CHEBI:61036"/>
        <dbReference type="EC" id="4.3.99.3"/>
    </reaction>
</comment>
<evidence type="ECO:0000256" key="2">
    <source>
        <dbReference type="ARBA" id="ARBA00022691"/>
    </source>
</evidence>
<organism evidence="10">
    <name type="scientific">uncultured marine group II/III euryarchaeote AD1000_43_G11</name>
    <dbReference type="NCBI Taxonomy" id="1457772"/>
    <lineage>
        <taxon>Archaea</taxon>
        <taxon>Methanobacteriati</taxon>
        <taxon>Methanobacteriota</taxon>
        <taxon>environmental samples</taxon>
    </lineage>
</organism>
<name>A0A075FR15_9EURY</name>
<dbReference type="Gene3D" id="3.20.20.70">
    <property type="entry name" value="Aldolase class I"/>
    <property type="match status" value="1"/>
</dbReference>
<dbReference type="InterPro" id="IPR013785">
    <property type="entry name" value="Aldolase_TIM"/>
</dbReference>
<evidence type="ECO:0000256" key="1">
    <source>
        <dbReference type="ARBA" id="ARBA00022485"/>
    </source>
</evidence>
<dbReference type="UniPathway" id="UPA00391"/>
<dbReference type="GO" id="GO:0051539">
    <property type="term" value="F:4 iron, 4 sulfur cluster binding"/>
    <property type="evidence" value="ECO:0007669"/>
    <property type="project" value="UniProtKB-UniRule"/>
</dbReference>
<dbReference type="GO" id="GO:0000287">
    <property type="term" value="F:magnesium ion binding"/>
    <property type="evidence" value="ECO:0007669"/>
    <property type="project" value="UniProtKB-UniRule"/>
</dbReference>
<evidence type="ECO:0000313" key="10">
    <source>
        <dbReference type="EMBL" id="AIE94110.1"/>
    </source>
</evidence>
<dbReference type="PANTHER" id="PTHR42836">
    <property type="entry name" value="7-CARBOXY-7-DEAZAGUANINE SYNTHASE"/>
    <property type="match status" value="1"/>
</dbReference>
<dbReference type="HAMAP" id="MF_00917">
    <property type="entry name" value="QueE"/>
    <property type="match status" value="1"/>
</dbReference>
<feature type="binding site" evidence="8">
    <location>
        <begin position="123"/>
        <end position="125"/>
    </location>
    <ligand>
        <name>S-adenosyl-L-methionine</name>
        <dbReference type="ChEBI" id="CHEBI:59789"/>
    </ligand>
</feature>
<feature type="domain" description="Radical SAM core" evidence="9">
    <location>
        <begin position="29"/>
        <end position="209"/>
    </location>
</feature>
<feature type="binding site" evidence="8">
    <location>
        <position position="46"/>
    </location>
    <ligand>
        <name>[4Fe-4S] cluster</name>
        <dbReference type="ChEBI" id="CHEBI:49883"/>
        <note>4Fe-4S-S-AdoMet</note>
    </ligand>
</feature>